<comment type="cofactor">
    <cofactor evidence="1">
        <name>FAD</name>
        <dbReference type="ChEBI" id="CHEBI:57692"/>
    </cofactor>
</comment>
<protein>
    <submittedName>
        <fullName evidence="9">Prenylcysteine oxidase</fullName>
    </submittedName>
</protein>
<dbReference type="SUPFAM" id="SSF51905">
    <property type="entry name" value="FAD/NAD(P)-binding domain"/>
    <property type="match status" value="1"/>
</dbReference>
<dbReference type="InterPro" id="IPR010795">
    <property type="entry name" value="Prenylcys_lyase"/>
</dbReference>
<gene>
    <name evidence="9" type="primary">Pcyox1</name>
    <name evidence="9" type="ORF">CM83_46617</name>
    <name evidence="11" type="ORF">g.65377</name>
</gene>
<keyword evidence="3" id="KW-0285">Flavoprotein</keyword>
<dbReference type="InterPro" id="IPR036188">
    <property type="entry name" value="FAD/NAD-bd_sf"/>
</dbReference>
<comment type="similarity">
    <text evidence="2">Belongs to the prenylcysteine oxidase family.</text>
</comment>
<evidence type="ECO:0000256" key="7">
    <source>
        <dbReference type="ARBA" id="ARBA00023180"/>
    </source>
</evidence>
<sequence length="480" mass="53061">MLQSVPVLTLCFLAGFVGCSLRIAIVGGGISGTSTAYFLNEILGARVDVTLFEGSKIGGRLSTISVEGCEYETGGAVIHEKNKYATDLAVKMGLTKMRDDSSSSEVLGLYANNEIIFVSSKFSWFNNIKFLWRYGFDVVRLQQFTDNMLKSFDNVYDVQDKNNSYECLDGLMSAIDPVFLKYMDVSTFDGFKEDGFSSEIINELIQGTLKVNYGQTTSVHRFVGSVSIAGAGATLFSLEGGNKLLPQKLLAASKAKLINSFVKEIGQRGKEFTVKTEFNGTSSESQFDYVIISTPLTVDPARKNKIQFTGHLADIAVPGNYWTTVCTIVKGDINPHFFGYKSAQDVPDLVISVTDSFFNSISTINPVKSGQSCGTVWKVFSRKRLTDVEINTLFQSVKFVQHIDWLAYPHYDVKQHSYNFTLSDGLYYTNALEWAASAIEMDIIGARNVALLLKKKIENYGNISVDEARFSTSSIAHDEV</sequence>
<reference evidence="9" key="1">
    <citation type="journal article" date="2014" name="PLoS ONE">
        <title>Transcriptome-Based Identification of ABC Transporters in the Western Tarnished Plant Bug Lygus hesperus.</title>
        <authorList>
            <person name="Hull J.J."/>
            <person name="Chaney K."/>
            <person name="Geib S.M."/>
            <person name="Fabrick J.A."/>
            <person name="Brent C.S."/>
            <person name="Walsh D."/>
            <person name="Lavine L.C."/>
        </authorList>
    </citation>
    <scope>NUCLEOTIDE SEQUENCE</scope>
</reference>
<evidence type="ECO:0000259" key="8">
    <source>
        <dbReference type="Pfam" id="PF07156"/>
    </source>
</evidence>
<keyword evidence="4" id="KW-0732">Signal</keyword>
<dbReference type="Pfam" id="PF13450">
    <property type="entry name" value="NAD_binding_8"/>
    <property type="match status" value="1"/>
</dbReference>
<dbReference type="AlphaFoldDB" id="A0A0A9WJS4"/>
<name>A0A0A9WJS4_LYGHE</name>
<evidence type="ECO:0000256" key="1">
    <source>
        <dbReference type="ARBA" id="ARBA00001974"/>
    </source>
</evidence>
<evidence type="ECO:0000313" key="10">
    <source>
        <dbReference type="EMBL" id="JAG64851.1"/>
    </source>
</evidence>
<dbReference type="Gene3D" id="3.50.50.60">
    <property type="entry name" value="FAD/NAD(P)-binding domain"/>
    <property type="match status" value="1"/>
</dbReference>
<evidence type="ECO:0000256" key="3">
    <source>
        <dbReference type="ARBA" id="ARBA00022630"/>
    </source>
</evidence>
<dbReference type="InterPro" id="IPR017046">
    <property type="entry name" value="Prenylcysteine_Oxase1"/>
</dbReference>
<evidence type="ECO:0000256" key="6">
    <source>
        <dbReference type="ARBA" id="ARBA00023002"/>
    </source>
</evidence>
<dbReference type="EMBL" id="GBRD01000970">
    <property type="protein sequence ID" value="JAG64851.1"/>
    <property type="molecule type" value="Transcribed_RNA"/>
</dbReference>
<evidence type="ECO:0000256" key="5">
    <source>
        <dbReference type="ARBA" id="ARBA00022827"/>
    </source>
</evidence>
<evidence type="ECO:0000256" key="2">
    <source>
        <dbReference type="ARBA" id="ARBA00009967"/>
    </source>
</evidence>
<evidence type="ECO:0000256" key="4">
    <source>
        <dbReference type="ARBA" id="ARBA00022729"/>
    </source>
</evidence>
<dbReference type="GO" id="GO:0030328">
    <property type="term" value="P:prenylcysteine catabolic process"/>
    <property type="evidence" value="ECO:0007669"/>
    <property type="project" value="InterPro"/>
</dbReference>
<dbReference type="GO" id="GO:0030327">
    <property type="term" value="P:prenylated protein catabolic process"/>
    <property type="evidence" value="ECO:0007669"/>
    <property type="project" value="TreeGrafter"/>
</dbReference>
<reference evidence="10" key="3">
    <citation type="submission" date="2014-09" db="EMBL/GenBank/DDBJ databases">
        <authorList>
            <person name="Magalhaes I.L.F."/>
            <person name="Oliveira U."/>
            <person name="Santos F.R."/>
            <person name="Vidigal T.H.D.A."/>
            <person name="Brescovit A.D."/>
            <person name="Santos A.J."/>
        </authorList>
    </citation>
    <scope>NUCLEOTIDE SEQUENCE</scope>
</reference>
<dbReference type="Pfam" id="PF07156">
    <property type="entry name" value="Prenylcys_lyase"/>
    <property type="match status" value="1"/>
</dbReference>
<dbReference type="PANTHER" id="PTHR15944">
    <property type="entry name" value="FARNESYLCYSTEINE LYASE"/>
    <property type="match status" value="1"/>
</dbReference>
<organism evidence="9">
    <name type="scientific">Lygus hesperus</name>
    <name type="common">Western plant bug</name>
    <dbReference type="NCBI Taxonomy" id="30085"/>
    <lineage>
        <taxon>Eukaryota</taxon>
        <taxon>Metazoa</taxon>
        <taxon>Ecdysozoa</taxon>
        <taxon>Arthropoda</taxon>
        <taxon>Hexapoda</taxon>
        <taxon>Insecta</taxon>
        <taxon>Pterygota</taxon>
        <taxon>Neoptera</taxon>
        <taxon>Paraneoptera</taxon>
        <taxon>Hemiptera</taxon>
        <taxon>Heteroptera</taxon>
        <taxon>Panheteroptera</taxon>
        <taxon>Cimicomorpha</taxon>
        <taxon>Miridae</taxon>
        <taxon>Mirini</taxon>
        <taxon>Lygus</taxon>
    </lineage>
</organism>
<dbReference type="GO" id="GO:0001735">
    <property type="term" value="F:prenylcysteine oxidase activity"/>
    <property type="evidence" value="ECO:0007669"/>
    <property type="project" value="InterPro"/>
</dbReference>
<keyword evidence="5" id="KW-0274">FAD</keyword>
<dbReference type="EMBL" id="GDHC01013150">
    <property type="protein sequence ID" value="JAQ05479.1"/>
    <property type="molecule type" value="Transcribed_RNA"/>
</dbReference>
<proteinExistence type="inferred from homology"/>
<dbReference type="PANTHER" id="PTHR15944:SF0">
    <property type="entry name" value="PRENYLCYSTEINE LYASE DOMAIN-CONTAINING PROTEIN"/>
    <property type="match status" value="1"/>
</dbReference>
<keyword evidence="7" id="KW-0325">Glycoprotein</keyword>
<reference evidence="9" key="2">
    <citation type="submission" date="2014-07" db="EMBL/GenBank/DDBJ databases">
        <authorList>
            <person name="Hull J."/>
        </authorList>
    </citation>
    <scope>NUCLEOTIDE SEQUENCE</scope>
</reference>
<evidence type="ECO:0000313" key="11">
    <source>
        <dbReference type="EMBL" id="JAQ05479.1"/>
    </source>
</evidence>
<feature type="domain" description="Prenylcysteine lyase" evidence="8">
    <location>
        <begin position="118"/>
        <end position="459"/>
    </location>
</feature>
<keyword evidence="6" id="KW-0560">Oxidoreductase</keyword>
<dbReference type="EMBL" id="GBHO01035560">
    <property type="protein sequence ID" value="JAG08044.1"/>
    <property type="molecule type" value="Transcribed_RNA"/>
</dbReference>
<evidence type="ECO:0000313" key="9">
    <source>
        <dbReference type="EMBL" id="JAG08044.1"/>
    </source>
</evidence>
<accession>A0A0A9WJS4</accession>
<reference evidence="11" key="4">
    <citation type="journal article" date="2016" name="Gigascience">
        <title>De novo construction of an expanded transcriptome assembly for the western tarnished plant bug, Lygus hesperus.</title>
        <authorList>
            <person name="Tassone E.E."/>
            <person name="Geib S.M."/>
            <person name="Hall B."/>
            <person name="Fabrick J.A."/>
            <person name="Brent C.S."/>
            <person name="Hull J.J."/>
        </authorList>
    </citation>
    <scope>NUCLEOTIDE SEQUENCE</scope>
</reference>